<dbReference type="EMBL" id="KZ293687">
    <property type="protein sequence ID" value="PBK86010.1"/>
    <property type="molecule type" value="Genomic_DNA"/>
</dbReference>
<keyword evidence="1" id="KW-0067">ATP-binding</keyword>
<protein>
    <recommendedName>
        <fullName evidence="1">ATP-dependent DNA helicase</fullName>
        <ecNumber evidence="1">5.6.2.3</ecNumber>
    </recommendedName>
</protein>
<reference evidence="4" key="1">
    <citation type="journal article" date="2017" name="Nat. Ecol. Evol.">
        <title>Genome expansion and lineage-specific genetic innovations in the forest pathogenic fungi Armillaria.</title>
        <authorList>
            <person name="Sipos G."/>
            <person name="Prasanna A.N."/>
            <person name="Walter M.C."/>
            <person name="O'Connor E."/>
            <person name="Balint B."/>
            <person name="Krizsan K."/>
            <person name="Kiss B."/>
            <person name="Hess J."/>
            <person name="Varga T."/>
            <person name="Slot J."/>
            <person name="Riley R."/>
            <person name="Boka B."/>
            <person name="Rigling D."/>
            <person name="Barry K."/>
            <person name="Lee J."/>
            <person name="Mihaltcheva S."/>
            <person name="LaButti K."/>
            <person name="Lipzen A."/>
            <person name="Waldron R."/>
            <person name="Moloney N.M."/>
            <person name="Sperisen C."/>
            <person name="Kredics L."/>
            <person name="Vagvoelgyi C."/>
            <person name="Patrignani A."/>
            <person name="Fitzpatrick D."/>
            <person name="Nagy I."/>
            <person name="Doyle S."/>
            <person name="Anderson J.B."/>
            <person name="Grigoriev I.V."/>
            <person name="Gueldener U."/>
            <person name="Muensterkoetter M."/>
            <person name="Nagy L.G."/>
        </authorList>
    </citation>
    <scope>NUCLEOTIDE SEQUENCE [LARGE SCALE GENOMIC DNA]</scope>
    <source>
        <strain evidence="4">Ar21-2</strain>
    </source>
</reference>
<comment type="similarity">
    <text evidence="1">Belongs to the helicase family.</text>
</comment>
<dbReference type="InterPro" id="IPR051055">
    <property type="entry name" value="PIF1_helicase"/>
</dbReference>
<dbReference type="OrthoDB" id="432234at2759"/>
<dbReference type="AlphaFoldDB" id="A0A2H3CVZ6"/>
<dbReference type="SUPFAM" id="SSF52540">
    <property type="entry name" value="P-loop containing nucleoside triphosphate hydrolases"/>
    <property type="match status" value="1"/>
</dbReference>
<sequence length="149" mass="16466">MLGSKLMTKVSAALCVMKDSTNAFGGMNITFAGDFAQLPPVGDSKLFSHLQTSSSTEAALQHVQGKLLWLSVDTVVVLTEVMQQGGSENTQFVDLLSRLHSHPDWNLPEWRNALLIVSENAVKDAYNDHAAHTYVARNGRLLHYYYSLD</sequence>
<dbReference type="Pfam" id="PF05970">
    <property type="entry name" value="PIF1"/>
    <property type="match status" value="1"/>
</dbReference>
<evidence type="ECO:0000259" key="2">
    <source>
        <dbReference type="Pfam" id="PF05970"/>
    </source>
</evidence>
<evidence type="ECO:0000313" key="4">
    <source>
        <dbReference type="Proteomes" id="UP000217790"/>
    </source>
</evidence>
<evidence type="ECO:0000256" key="1">
    <source>
        <dbReference type="RuleBase" id="RU363044"/>
    </source>
</evidence>
<dbReference type="InterPro" id="IPR027417">
    <property type="entry name" value="P-loop_NTPase"/>
</dbReference>
<keyword evidence="1" id="KW-0547">Nucleotide-binding</keyword>
<keyword evidence="1" id="KW-0233">DNA recombination</keyword>
<comment type="catalytic activity">
    <reaction evidence="1">
        <text>ATP + H2O = ADP + phosphate + H(+)</text>
        <dbReference type="Rhea" id="RHEA:13065"/>
        <dbReference type="ChEBI" id="CHEBI:15377"/>
        <dbReference type="ChEBI" id="CHEBI:15378"/>
        <dbReference type="ChEBI" id="CHEBI:30616"/>
        <dbReference type="ChEBI" id="CHEBI:43474"/>
        <dbReference type="ChEBI" id="CHEBI:456216"/>
        <dbReference type="EC" id="5.6.2.3"/>
    </reaction>
</comment>
<dbReference type="GO" id="GO:0016787">
    <property type="term" value="F:hydrolase activity"/>
    <property type="evidence" value="ECO:0007669"/>
    <property type="project" value="UniProtKB-KW"/>
</dbReference>
<keyword evidence="1" id="KW-0347">Helicase</keyword>
<keyword evidence="1" id="KW-0234">DNA repair</keyword>
<dbReference type="GO" id="GO:0005524">
    <property type="term" value="F:ATP binding"/>
    <property type="evidence" value="ECO:0007669"/>
    <property type="project" value="UniProtKB-KW"/>
</dbReference>
<accession>A0A2H3CVZ6</accession>
<feature type="domain" description="DNA helicase Pif1-like DEAD-box helicase" evidence="2">
    <location>
        <begin position="17"/>
        <end position="90"/>
    </location>
</feature>
<dbReference type="GO" id="GO:0043139">
    <property type="term" value="F:5'-3' DNA helicase activity"/>
    <property type="evidence" value="ECO:0007669"/>
    <property type="project" value="UniProtKB-EC"/>
</dbReference>
<keyword evidence="1" id="KW-0227">DNA damage</keyword>
<dbReference type="GO" id="GO:0006310">
    <property type="term" value="P:DNA recombination"/>
    <property type="evidence" value="ECO:0007669"/>
    <property type="project" value="UniProtKB-KW"/>
</dbReference>
<dbReference type="GO" id="GO:0000723">
    <property type="term" value="P:telomere maintenance"/>
    <property type="evidence" value="ECO:0007669"/>
    <property type="project" value="InterPro"/>
</dbReference>
<dbReference type="PANTHER" id="PTHR47642">
    <property type="entry name" value="ATP-DEPENDENT DNA HELICASE"/>
    <property type="match status" value="1"/>
</dbReference>
<comment type="cofactor">
    <cofactor evidence="1">
        <name>Mg(2+)</name>
        <dbReference type="ChEBI" id="CHEBI:18420"/>
    </cofactor>
</comment>
<keyword evidence="4" id="KW-1185">Reference proteome</keyword>
<organism evidence="3 4">
    <name type="scientific">Armillaria gallica</name>
    <name type="common">Bulbous honey fungus</name>
    <name type="synonym">Armillaria bulbosa</name>
    <dbReference type="NCBI Taxonomy" id="47427"/>
    <lineage>
        <taxon>Eukaryota</taxon>
        <taxon>Fungi</taxon>
        <taxon>Dikarya</taxon>
        <taxon>Basidiomycota</taxon>
        <taxon>Agaricomycotina</taxon>
        <taxon>Agaricomycetes</taxon>
        <taxon>Agaricomycetidae</taxon>
        <taxon>Agaricales</taxon>
        <taxon>Marasmiineae</taxon>
        <taxon>Physalacriaceae</taxon>
        <taxon>Armillaria</taxon>
    </lineage>
</organism>
<proteinExistence type="inferred from homology"/>
<dbReference type="InParanoid" id="A0A2H3CVZ6"/>
<name>A0A2H3CVZ6_ARMGA</name>
<evidence type="ECO:0000313" key="3">
    <source>
        <dbReference type="EMBL" id="PBK86010.1"/>
    </source>
</evidence>
<dbReference type="Gene3D" id="3.40.50.300">
    <property type="entry name" value="P-loop containing nucleotide triphosphate hydrolases"/>
    <property type="match status" value="1"/>
</dbReference>
<dbReference type="EC" id="5.6.2.3" evidence="1"/>
<dbReference type="GO" id="GO:0006281">
    <property type="term" value="P:DNA repair"/>
    <property type="evidence" value="ECO:0007669"/>
    <property type="project" value="UniProtKB-KW"/>
</dbReference>
<keyword evidence="1" id="KW-0378">Hydrolase</keyword>
<feature type="non-terminal residue" evidence="3">
    <location>
        <position position="149"/>
    </location>
</feature>
<gene>
    <name evidence="3" type="ORF">ARMGADRAFT_860313</name>
</gene>
<dbReference type="InterPro" id="IPR010285">
    <property type="entry name" value="DNA_helicase_pif1-like_DEAD"/>
</dbReference>
<dbReference type="Proteomes" id="UP000217790">
    <property type="component" value="Unassembled WGS sequence"/>
</dbReference>